<proteinExistence type="inferred from homology"/>
<protein>
    <submittedName>
        <fullName evidence="11">Enoyl reductase</fullName>
    </submittedName>
</protein>
<evidence type="ECO:0000256" key="7">
    <source>
        <dbReference type="ARBA" id="ARBA00023098"/>
    </source>
</evidence>
<keyword evidence="3" id="KW-0444">Lipid biosynthesis</keyword>
<evidence type="ECO:0000256" key="3">
    <source>
        <dbReference type="ARBA" id="ARBA00022516"/>
    </source>
</evidence>
<evidence type="ECO:0000256" key="9">
    <source>
        <dbReference type="SAM" id="Phobius"/>
    </source>
</evidence>
<name>A0AAV0AZX0_PHAPC</name>
<accession>A0AAV0AZX0</accession>
<dbReference type="InterPro" id="IPR039357">
    <property type="entry name" value="SRD5A/TECR"/>
</dbReference>
<evidence type="ECO:0000256" key="5">
    <source>
        <dbReference type="ARBA" id="ARBA00022989"/>
    </source>
</evidence>
<sequence>MAVDIDLVPKKSSSNNKAREASRNNNKVLKFQLEDSSIDKVRLIDLKNFIKRSLNIDLNRQRLSDQNGKVLVDDDDENSKTLDKFDLKDHDIVYFKDLGPQISWRTVFLVEYFGPLWIHPMLFTSNPISNLIYGGPVVHNRVQKIAFGMVMVHFMKRELESIYVHRFSNATMPFRNIFKNSFHYWILSGVLLALPIYGQKTLGSSNFGFFNSTLWITFCCGLWTFAELSNLKVHLYLKSLRPPGTKIRKLPKGYGFGYVCCPNYLFESIAWFSFGLINKFNWSSLLFWSISTLQMSLWALKKKKNYLKEFKDSEKDRIPKGWKAIVPFIL</sequence>
<gene>
    <name evidence="11" type="ORF">PPACK8108_LOCUS10312</name>
    <name evidence="12" type="ORF">PPACK8108_LOCUS25865</name>
</gene>
<dbReference type="GO" id="GO:0042761">
    <property type="term" value="P:very long-chain fatty acid biosynthetic process"/>
    <property type="evidence" value="ECO:0007669"/>
    <property type="project" value="TreeGrafter"/>
</dbReference>
<comment type="subcellular location">
    <subcellularLocation>
        <location evidence="1">Membrane</location>
        <topology evidence="1">Multi-pass membrane protein</topology>
    </subcellularLocation>
</comment>
<feature type="transmembrane region" description="Helical" evidence="9">
    <location>
        <begin position="280"/>
        <end position="300"/>
    </location>
</feature>
<organism evidence="11 13">
    <name type="scientific">Phakopsora pachyrhizi</name>
    <name type="common">Asian soybean rust disease fungus</name>
    <dbReference type="NCBI Taxonomy" id="170000"/>
    <lineage>
        <taxon>Eukaryota</taxon>
        <taxon>Fungi</taxon>
        <taxon>Dikarya</taxon>
        <taxon>Basidiomycota</taxon>
        <taxon>Pucciniomycotina</taxon>
        <taxon>Pucciniomycetes</taxon>
        <taxon>Pucciniales</taxon>
        <taxon>Phakopsoraceae</taxon>
        <taxon>Phakopsora</taxon>
    </lineage>
</organism>
<feature type="transmembrane region" description="Helical" evidence="9">
    <location>
        <begin position="213"/>
        <end position="233"/>
    </location>
</feature>
<feature type="transmembrane region" description="Helical" evidence="9">
    <location>
        <begin position="182"/>
        <end position="198"/>
    </location>
</feature>
<reference evidence="11" key="1">
    <citation type="submission" date="2022-06" db="EMBL/GenBank/DDBJ databases">
        <authorList>
            <consortium name="SYNGENTA / RWTH Aachen University"/>
        </authorList>
    </citation>
    <scope>NUCLEOTIDE SEQUENCE</scope>
</reference>
<keyword evidence="4 9" id="KW-0812">Transmembrane</keyword>
<evidence type="ECO:0000256" key="2">
    <source>
        <dbReference type="ARBA" id="ARBA00007742"/>
    </source>
</evidence>
<evidence type="ECO:0000313" key="11">
    <source>
        <dbReference type="EMBL" id="CAH7675320.1"/>
    </source>
</evidence>
<keyword evidence="7" id="KW-0443">Lipid metabolism</keyword>
<dbReference type="EMBL" id="CALTRL010006309">
    <property type="protein sequence ID" value="CAH7690498.1"/>
    <property type="molecule type" value="Genomic_DNA"/>
</dbReference>
<evidence type="ECO:0000256" key="8">
    <source>
        <dbReference type="ARBA" id="ARBA00023136"/>
    </source>
</evidence>
<evidence type="ECO:0000256" key="6">
    <source>
        <dbReference type="ARBA" id="ARBA00023002"/>
    </source>
</evidence>
<comment type="similarity">
    <text evidence="2">Belongs to the steroid 5-alpha reductase family.</text>
</comment>
<keyword evidence="5 9" id="KW-1133">Transmembrane helix</keyword>
<evidence type="ECO:0000313" key="12">
    <source>
        <dbReference type="EMBL" id="CAH7690498.1"/>
    </source>
</evidence>
<dbReference type="PANTHER" id="PTHR10556:SF28">
    <property type="entry name" value="VERY-LONG-CHAIN ENOYL-COA REDUCTASE"/>
    <property type="match status" value="1"/>
</dbReference>
<evidence type="ECO:0000259" key="10">
    <source>
        <dbReference type="Pfam" id="PF02544"/>
    </source>
</evidence>
<dbReference type="Proteomes" id="UP001153365">
    <property type="component" value="Unassembled WGS sequence"/>
</dbReference>
<keyword evidence="13" id="KW-1185">Reference proteome</keyword>
<dbReference type="Pfam" id="PF02544">
    <property type="entry name" value="Steroid_dh"/>
    <property type="match status" value="1"/>
</dbReference>
<dbReference type="GO" id="GO:0016627">
    <property type="term" value="F:oxidoreductase activity, acting on the CH-CH group of donors"/>
    <property type="evidence" value="ECO:0007669"/>
    <property type="project" value="InterPro"/>
</dbReference>
<evidence type="ECO:0000313" key="13">
    <source>
        <dbReference type="Proteomes" id="UP001153365"/>
    </source>
</evidence>
<feature type="domain" description="3-oxo-5-alpha-steroid 4-dehydrogenase C-terminal" evidence="10">
    <location>
        <begin position="171"/>
        <end position="330"/>
    </location>
</feature>
<dbReference type="PROSITE" id="PS50244">
    <property type="entry name" value="S5A_REDUCTASE"/>
    <property type="match status" value="1"/>
</dbReference>
<evidence type="ECO:0000256" key="1">
    <source>
        <dbReference type="ARBA" id="ARBA00004141"/>
    </source>
</evidence>
<keyword evidence="8 9" id="KW-0472">Membrane</keyword>
<dbReference type="GO" id="GO:0016020">
    <property type="term" value="C:membrane"/>
    <property type="evidence" value="ECO:0007669"/>
    <property type="project" value="UniProtKB-SubCell"/>
</dbReference>
<dbReference type="EMBL" id="CALTRL010002308">
    <property type="protein sequence ID" value="CAH7675320.1"/>
    <property type="molecule type" value="Genomic_DNA"/>
</dbReference>
<dbReference type="PANTHER" id="PTHR10556">
    <property type="entry name" value="3-OXO-5-ALPHA-STEROID 4-DEHYDROGENASE"/>
    <property type="match status" value="1"/>
</dbReference>
<keyword evidence="6" id="KW-0560">Oxidoreductase</keyword>
<evidence type="ECO:0000256" key="4">
    <source>
        <dbReference type="ARBA" id="ARBA00022692"/>
    </source>
</evidence>
<comment type="caution">
    <text evidence="11">The sequence shown here is derived from an EMBL/GenBank/DDBJ whole genome shotgun (WGS) entry which is preliminary data.</text>
</comment>
<dbReference type="AlphaFoldDB" id="A0AAV0AZX0"/>
<dbReference type="InterPro" id="IPR001104">
    <property type="entry name" value="3-oxo-5_a-steroid_4-DH_C"/>
</dbReference>
<feature type="transmembrane region" description="Helical" evidence="9">
    <location>
        <begin position="254"/>
        <end position="274"/>
    </location>
</feature>